<dbReference type="Proteomes" id="UP000240010">
    <property type="component" value="Unassembled WGS sequence"/>
</dbReference>
<evidence type="ECO:0000313" key="2">
    <source>
        <dbReference type="EMBL" id="PPK77425.1"/>
    </source>
</evidence>
<organism evidence="2 3">
    <name type="scientific">Methylobacter tundripaludum</name>
    <dbReference type="NCBI Taxonomy" id="173365"/>
    <lineage>
        <taxon>Bacteria</taxon>
        <taxon>Pseudomonadati</taxon>
        <taxon>Pseudomonadota</taxon>
        <taxon>Gammaproteobacteria</taxon>
        <taxon>Methylococcales</taxon>
        <taxon>Methylococcaceae</taxon>
        <taxon>Methylobacter</taxon>
    </lineage>
</organism>
<accession>A0A2S6HIX0</accession>
<name>A0A2S6HIX0_9GAMM</name>
<evidence type="ECO:0000259" key="1">
    <source>
        <dbReference type="Pfam" id="PF10130"/>
    </source>
</evidence>
<dbReference type="SUPFAM" id="SSF88723">
    <property type="entry name" value="PIN domain-like"/>
    <property type="match status" value="1"/>
</dbReference>
<protein>
    <submittedName>
        <fullName evidence="2">PIN domain-containing protein</fullName>
    </submittedName>
</protein>
<comment type="caution">
    <text evidence="2">The sequence shown here is derived from an EMBL/GenBank/DDBJ whole genome shotgun (WGS) entry which is preliminary data.</text>
</comment>
<sequence>MKPIIVDTNIVFSALVNKNSPIASFLLEPQQTLLMPKFGFVELFKHKERICKISKHSHDEILEVLYELIRHIDFFDENTISVDALQKSWKLVKDVDPKDMLFVALTIEMNGLLWTGDTKLRLGLEAKGFNAFFDDFYAKSTDSP</sequence>
<feature type="domain" description="PIN" evidence="1">
    <location>
        <begin position="5"/>
        <end position="126"/>
    </location>
</feature>
<gene>
    <name evidence="2" type="ORF">B0F87_102538</name>
</gene>
<dbReference type="AlphaFoldDB" id="A0A2S6HIX0"/>
<dbReference type="RefSeq" id="WP_181050051.1">
    <property type="nucleotide sequence ID" value="NZ_PTIZ01000002.1"/>
</dbReference>
<proteinExistence type="predicted"/>
<dbReference type="InterPro" id="IPR029060">
    <property type="entry name" value="PIN-like_dom_sf"/>
</dbReference>
<dbReference type="InterPro" id="IPR002716">
    <property type="entry name" value="PIN_dom"/>
</dbReference>
<dbReference type="CDD" id="cd09871">
    <property type="entry name" value="PIN_MtVapC28-VapC30-like"/>
    <property type="match status" value="1"/>
</dbReference>
<reference evidence="2 3" key="1">
    <citation type="submission" date="2018-02" db="EMBL/GenBank/DDBJ databases">
        <title>Subsurface microbial communities from deep shales in Ohio and West Virginia, USA.</title>
        <authorList>
            <person name="Wrighton K."/>
        </authorList>
    </citation>
    <scope>NUCLEOTIDE SEQUENCE [LARGE SCALE GENOMIC DNA]</scope>
    <source>
        <strain evidence="2 3">OWC-DMM</strain>
    </source>
</reference>
<dbReference type="Pfam" id="PF10130">
    <property type="entry name" value="PIN_2"/>
    <property type="match status" value="1"/>
</dbReference>
<dbReference type="EMBL" id="PTIZ01000002">
    <property type="protein sequence ID" value="PPK77425.1"/>
    <property type="molecule type" value="Genomic_DNA"/>
</dbReference>
<dbReference type="Gene3D" id="3.40.50.1010">
    <property type="entry name" value="5'-nuclease"/>
    <property type="match status" value="1"/>
</dbReference>
<evidence type="ECO:0000313" key="3">
    <source>
        <dbReference type="Proteomes" id="UP000240010"/>
    </source>
</evidence>